<dbReference type="InterPro" id="IPR035976">
    <property type="entry name" value="Sushi/SCR/CCP_sf"/>
</dbReference>
<evidence type="ECO:0000256" key="6">
    <source>
        <dbReference type="SAM" id="MobiDB-lite"/>
    </source>
</evidence>
<dbReference type="EMBL" id="FN653197">
    <property type="protein sequence ID" value="CBY13555.1"/>
    <property type="molecule type" value="Genomic_DNA"/>
</dbReference>
<dbReference type="InParanoid" id="E4XV24"/>
<dbReference type="PANTHER" id="PTHR24264">
    <property type="entry name" value="TRYPSIN-RELATED"/>
    <property type="match status" value="1"/>
</dbReference>
<keyword evidence="1 5" id="KW-0645">Protease</keyword>
<dbReference type="SUPFAM" id="SSF57535">
    <property type="entry name" value="Complement control module/SCR domain"/>
    <property type="match status" value="1"/>
</dbReference>
<dbReference type="InterPro" id="IPR000436">
    <property type="entry name" value="Sushi_SCR_CCP_dom"/>
</dbReference>
<dbReference type="InterPro" id="IPR001314">
    <property type="entry name" value="Peptidase_S1A"/>
</dbReference>
<dbReference type="InterPro" id="IPR033116">
    <property type="entry name" value="TRYPSIN_SER"/>
</dbReference>
<dbReference type="PROSITE" id="PS00134">
    <property type="entry name" value="TRYPSIN_HIS"/>
    <property type="match status" value="1"/>
</dbReference>
<dbReference type="InterPro" id="IPR001254">
    <property type="entry name" value="Trypsin_dom"/>
</dbReference>
<gene>
    <name evidence="8" type="ORF">GSOID_T00005349001</name>
</gene>
<dbReference type="InterPro" id="IPR043504">
    <property type="entry name" value="Peptidase_S1_PA_chymotrypsin"/>
</dbReference>
<evidence type="ECO:0000256" key="5">
    <source>
        <dbReference type="RuleBase" id="RU363034"/>
    </source>
</evidence>
<dbReference type="OrthoDB" id="6380398at2759"/>
<evidence type="ECO:0000256" key="4">
    <source>
        <dbReference type="ARBA" id="ARBA00023157"/>
    </source>
</evidence>
<dbReference type="PROSITE" id="PS00135">
    <property type="entry name" value="TRYPSIN_SER"/>
    <property type="match status" value="1"/>
</dbReference>
<dbReference type="PROSITE" id="PS50240">
    <property type="entry name" value="TRYPSIN_DOM"/>
    <property type="match status" value="1"/>
</dbReference>
<dbReference type="GO" id="GO:0006508">
    <property type="term" value="P:proteolysis"/>
    <property type="evidence" value="ECO:0007669"/>
    <property type="project" value="UniProtKB-KW"/>
</dbReference>
<evidence type="ECO:0000256" key="1">
    <source>
        <dbReference type="ARBA" id="ARBA00022670"/>
    </source>
</evidence>
<organism evidence="8">
    <name type="scientific">Oikopleura dioica</name>
    <name type="common">Tunicate</name>
    <dbReference type="NCBI Taxonomy" id="34765"/>
    <lineage>
        <taxon>Eukaryota</taxon>
        <taxon>Metazoa</taxon>
        <taxon>Chordata</taxon>
        <taxon>Tunicata</taxon>
        <taxon>Appendicularia</taxon>
        <taxon>Copelata</taxon>
        <taxon>Oikopleuridae</taxon>
        <taxon>Oikopleura</taxon>
    </lineage>
</organism>
<dbReference type="Gene3D" id="2.40.10.10">
    <property type="entry name" value="Trypsin-like serine proteases"/>
    <property type="match status" value="1"/>
</dbReference>
<dbReference type="InterPro" id="IPR009003">
    <property type="entry name" value="Peptidase_S1_PA"/>
</dbReference>
<dbReference type="GO" id="GO:0005615">
    <property type="term" value="C:extracellular space"/>
    <property type="evidence" value="ECO:0007669"/>
    <property type="project" value="TreeGrafter"/>
</dbReference>
<evidence type="ECO:0000259" key="7">
    <source>
        <dbReference type="PROSITE" id="PS50240"/>
    </source>
</evidence>
<dbReference type="SMART" id="SM00032">
    <property type="entry name" value="CCP"/>
    <property type="match status" value="1"/>
</dbReference>
<dbReference type="InterPro" id="IPR050127">
    <property type="entry name" value="Serine_Proteases_S1"/>
</dbReference>
<accession>E4XV24</accession>
<feature type="compositionally biased region" description="Low complexity" evidence="6">
    <location>
        <begin position="188"/>
        <end position="231"/>
    </location>
</feature>
<reference evidence="8" key="1">
    <citation type="journal article" date="2010" name="Science">
        <title>Plasticity of animal genome architecture unmasked by rapid evolution of a pelagic tunicate.</title>
        <authorList>
            <person name="Denoeud F."/>
            <person name="Henriet S."/>
            <person name="Mungpakdee S."/>
            <person name="Aury J.M."/>
            <person name="Da Silva C."/>
            <person name="Brinkmann H."/>
            <person name="Mikhaleva J."/>
            <person name="Olsen L.C."/>
            <person name="Jubin C."/>
            <person name="Canestro C."/>
            <person name="Bouquet J.M."/>
            <person name="Danks G."/>
            <person name="Poulain J."/>
            <person name="Campsteijn C."/>
            <person name="Adamski M."/>
            <person name="Cross I."/>
            <person name="Yadetie F."/>
            <person name="Muffato M."/>
            <person name="Louis A."/>
            <person name="Butcher S."/>
            <person name="Tsagkogeorga G."/>
            <person name="Konrad A."/>
            <person name="Singh S."/>
            <person name="Jensen M.F."/>
            <person name="Cong E.H."/>
            <person name="Eikeseth-Otteraa H."/>
            <person name="Noel B."/>
            <person name="Anthouard V."/>
            <person name="Porcel B.M."/>
            <person name="Kachouri-Lafond R."/>
            <person name="Nishino A."/>
            <person name="Ugolini M."/>
            <person name="Chourrout P."/>
            <person name="Nishida H."/>
            <person name="Aasland R."/>
            <person name="Huzurbazar S."/>
            <person name="Westhof E."/>
            <person name="Delsuc F."/>
            <person name="Lehrach H."/>
            <person name="Reinhardt R."/>
            <person name="Weissenbach J."/>
            <person name="Roy S.W."/>
            <person name="Artiguenave F."/>
            <person name="Postlethwait J.H."/>
            <person name="Manak J.R."/>
            <person name="Thompson E.M."/>
            <person name="Jaillon O."/>
            <person name="Du Pasquier L."/>
            <person name="Boudinot P."/>
            <person name="Liberles D.A."/>
            <person name="Volff J.N."/>
            <person name="Philippe H."/>
            <person name="Lenhard B."/>
            <person name="Roest Crollius H."/>
            <person name="Wincker P."/>
            <person name="Chourrout D."/>
        </authorList>
    </citation>
    <scope>NUCLEOTIDE SEQUENCE [LARGE SCALE GENOMIC DNA]</scope>
</reference>
<dbReference type="Pfam" id="PF00089">
    <property type="entry name" value="Trypsin"/>
    <property type="match status" value="1"/>
</dbReference>
<dbReference type="SMART" id="SM00020">
    <property type="entry name" value="Tryp_SPc"/>
    <property type="match status" value="1"/>
</dbReference>
<dbReference type="PANTHER" id="PTHR24264:SF69">
    <property type="entry name" value="TRYPSIN-3"/>
    <property type="match status" value="1"/>
</dbReference>
<proteinExistence type="predicted"/>
<keyword evidence="9" id="KW-1185">Reference proteome</keyword>
<name>E4XV24_OIKDI</name>
<dbReference type="InterPro" id="IPR018114">
    <property type="entry name" value="TRYPSIN_HIS"/>
</dbReference>
<dbReference type="CDD" id="cd00033">
    <property type="entry name" value="CCP"/>
    <property type="match status" value="1"/>
</dbReference>
<dbReference type="SUPFAM" id="SSF50494">
    <property type="entry name" value="Trypsin-like serine proteases"/>
    <property type="match status" value="1"/>
</dbReference>
<feature type="region of interest" description="Disordered" evidence="6">
    <location>
        <begin position="188"/>
        <end position="236"/>
    </location>
</feature>
<evidence type="ECO:0000256" key="3">
    <source>
        <dbReference type="ARBA" id="ARBA00022825"/>
    </source>
</evidence>
<evidence type="ECO:0000313" key="9">
    <source>
        <dbReference type="Proteomes" id="UP000001307"/>
    </source>
</evidence>
<dbReference type="AlphaFoldDB" id="E4XV24"/>
<keyword evidence="2 5" id="KW-0378">Hydrolase</keyword>
<keyword evidence="3 5" id="KW-0720">Serine protease</keyword>
<keyword evidence="4" id="KW-1015">Disulfide bond</keyword>
<sequence>MKLSAAVITAATAWEQPSYNDFLKSLSQKKAGWGAPTGRIAAAYSLCPALETPENGSIVCDQSTCALVCDEGFVATGRRRTKCRFNSVKQFFWKRTLGSCGTCPDLAAPPAGVEAVCSFNWMGKKKCTYKCANGENITASGSSFGGITSICACPRWNNRVCGWNTRKLDGMVTDSDVAGYSCPAAPGTTTAVPPSSTTAAPPATTSAVSVTTGAPPASSTAAPASTTGPAPEFEPLTDNIKSTLTTCVNGNRSFEKIVGGVDATQTHWPWLARLFLVTNIGDMVGGGCGRSVINDEWVLTAAHCCENRAQVFATFNDASDGNFEDGEFERVSTQMFIHPMYDNADDGSFQNMDLCLIKFSSPSISGPNSDGTSGTAHVCLSTAYPEHGKACWVAGWGHLVTGGPSPDLLKSVGVNIFSQEYCAAKTKYPNDGISFNNPDDICAGIPDNNNNDLTDAGRDSCQGDSGGPLICDVNGAATLVGVVSRGGPVKGGCALEGYPGLYTAVHTDNWIAETIAANSV</sequence>
<feature type="domain" description="Peptidase S1" evidence="7">
    <location>
        <begin position="257"/>
        <end position="516"/>
    </location>
</feature>
<evidence type="ECO:0000256" key="2">
    <source>
        <dbReference type="ARBA" id="ARBA00022801"/>
    </source>
</evidence>
<protein>
    <recommendedName>
        <fullName evidence="7">Peptidase S1 domain-containing protein</fullName>
    </recommendedName>
</protein>
<dbReference type="CDD" id="cd00190">
    <property type="entry name" value="Tryp_SPc"/>
    <property type="match status" value="1"/>
</dbReference>
<dbReference type="PRINTS" id="PR00722">
    <property type="entry name" value="CHYMOTRYPSIN"/>
</dbReference>
<dbReference type="Proteomes" id="UP000001307">
    <property type="component" value="Unassembled WGS sequence"/>
</dbReference>
<evidence type="ECO:0000313" key="8">
    <source>
        <dbReference type="EMBL" id="CBY13555.1"/>
    </source>
</evidence>
<dbReference type="GO" id="GO:0004252">
    <property type="term" value="F:serine-type endopeptidase activity"/>
    <property type="evidence" value="ECO:0007669"/>
    <property type="project" value="InterPro"/>
</dbReference>
<dbReference type="Gene3D" id="2.10.70.10">
    <property type="entry name" value="Complement Module, domain 1"/>
    <property type="match status" value="1"/>
</dbReference>